<feature type="compositionally biased region" description="Basic and acidic residues" evidence="1">
    <location>
        <begin position="133"/>
        <end position="146"/>
    </location>
</feature>
<feature type="compositionally biased region" description="Basic and acidic residues" evidence="1">
    <location>
        <begin position="102"/>
        <end position="111"/>
    </location>
</feature>
<organism evidence="2 3">
    <name type="scientific">Panagrolaimus davidi</name>
    <dbReference type="NCBI Taxonomy" id="227884"/>
    <lineage>
        <taxon>Eukaryota</taxon>
        <taxon>Metazoa</taxon>
        <taxon>Ecdysozoa</taxon>
        <taxon>Nematoda</taxon>
        <taxon>Chromadorea</taxon>
        <taxon>Rhabditida</taxon>
        <taxon>Tylenchina</taxon>
        <taxon>Panagrolaimomorpha</taxon>
        <taxon>Panagrolaimoidea</taxon>
        <taxon>Panagrolaimidae</taxon>
        <taxon>Panagrolaimus</taxon>
    </lineage>
</organism>
<protein>
    <submittedName>
        <fullName evidence="3">Uncharacterized protein</fullName>
    </submittedName>
</protein>
<feature type="compositionally biased region" description="Polar residues" evidence="1">
    <location>
        <begin position="1"/>
        <end position="34"/>
    </location>
</feature>
<feature type="compositionally biased region" description="Polar residues" evidence="1">
    <location>
        <begin position="62"/>
        <end position="101"/>
    </location>
</feature>
<keyword evidence="2" id="KW-1185">Reference proteome</keyword>
<evidence type="ECO:0000256" key="1">
    <source>
        <dbReference type="SAM" id="MobiDB-lite"/>
    </source>
</evidence>
<dbReference type="AlphaFoldDB" id="A0A914QRD2"/>
<reference evidence="3" key="1">
    <citation type="submission" date="2022-11" db="UniProtKB">
        <authorList>
            <consortium name="WormBaseParasite"/>
        </authorList>
    </citation>
    <scope>IDENTIFICATION</scope>
</reference>
<evidence type="ECO:0000313" key="2">
    <source>
        <dbReference type="Proteomes" id="UP000887578"/>
    </source>
</evidence>
<dbReference type="Proteomes" id="UP000887578">
    <property type="component" value="Unplaced"/>
</dbReference>
<name>A0A914QRD2_9BILA</name>
<feature type="region of interest" description="Disordered" evidence="1">
    <location>
        <begin position="1"/>
        <end position="150"/>
    </location>
</feature>
<sequence>MENCTSSMNGTANNPDGPSSSTANSNQSVLNGNRTAHHSKKDGFSSSSVSSEQAKDSSSKSQPMQKTHGNGDSKSSNQNGVRSPARSSNPVRPSPSTTKENMGNKDKKDMNQCKISQPQPAAKQILQPNSARMLDEINNHDNDRKPPQPRVDLSKQIELMSNFEENL</sequence>
<proteinExistence type="predicted"/>
<dbReference type="WBParaSite" id="PDA_v2.g6462.t1">
    <property type="protein sequence ID" value="PDA_v2.g6462.t1"/>
    <property type="gene ID" value="PDA_v2.g6462"/>
</dbReference>
<accession>A0A914QRD2</accession>
<evidence type="ECO:0000313" key="3">
    <source>
        <dbReference type="WBParaSite" id="PDA_v2.g6462.t1"/>
    </source>
</evidence>